<dbReference type="InterPro" id="IPR014853">
    <property type="entry name" value="VWF/SSPO/ZAN-like_Cys-rich_dom"/>
</dbReference>
<dbReference type="Pfam" id="PF00094">
    <property type="entry name" value="VWD"/>
    <property type="match status" value="1"/>
</dbReference>
<dbReference type="PROSITE" id="PS51837">
    <property type="entry name" value="LITAF"/>
    <property type="match status" value="1"/>
</dbReference>
<keyword evidence="2 8" id="KW-0479">Metal-binding</keyword>
<keyword evidence="6 8" id="KW-0862">Zinc</keyword>
<evidence type="ECO:0000256" key="7">
    <source>
        <dbReference type="PROSITE-ProRule" id="PRU00557"/>
    </source>
</evidence>
<dbReference type="InterPro" id="IPR006629">
    <property type="entry name" value="LITAF"/>
</dbReference>
<dbReference type="SUPFAM" id="SSF56968">
    <property type="entry name" value="Lipovitellin-phosvitin complex, beta-sheet shell regions"/>
    <property type="match status" value="1"/>
</dbReference>
<dbReference type="InterPro" id="IPR001747">
    <property type="entry name" value="Vitellogenin_N"/>
</dbReference>
<evidence type="ECO:0000256" key="5">
    <source>
        <dbReference type="ARBA" id="ARBA00022771"/>
    </source>
</evidence>
<feature type="compositionally biased region" description="Low complexity" evidence="10">
    <location>
        <begin position="404"/>
        <end position="416"/>
    </location>
</feature>
<dbReference type="SMART" id="SM00356">
    <property type="entry name" value="ZnF_C3H1"/>
    <property type="match status" value="4"/>
</dbReference>
<feature type="domain" description="VWFD" evidence="13">
    <location>
        <begin position="3418"/>
        <end position="3600"/>
    </location>
</feature>
<dbReference type="PANTHER" id="PTHR37860">
    <property type="entry name" value="AGAP008810-PA"/>
    <property type="match status" value="1"/>
</dbReference>
<feature type="region of interest" description="Disordered" evidence="10">
    <location>
        <begin position="580"/>
        <end position="607"/>
    </location>
</feature>
<sequence length="3676" mass="412558">MPSVSKAVSRGGGSGGSPQTEQPTHYTYLKEFRTEQCPLFLQHKCTQHRPFTCFHWHFLNQRRRRPMRRRDGTFNYSPDVYCTKYDETTGICPDGDDCPYLHRTTGDTERKYHLRYYKTGTCIHETDARGHCVKNGIHCAFAHGPHDLRPPVYDIRELQAQETLQNGQLGCGEGIPDLQPGILASQAMIEKILSEDPRWQDTNFVLAGYKTEQCTKPPRLCRQGYACPHYHNSRDRRRNPRKFKYRSTPCPNVKHADEWGEPSRCESGDSCQYCHSRTEQQFHPEIYKSTKCNDMRQTGYCPRGPFCAFAHVEKDTMNVVILQTGCQSKPGAHLFSTDSIGIANEWSSSLNSTNSITNSSGQSGNISCSSSPTVTSSSGSSSSLSPLGPLCRQRSLANGVLCSESSTSGVSSPTSSYPKAPGFEREDQAKHRSFPAENQQKINEQDTKQNHLSVFSAVNPLASSITSSLASSVGSDSSSPTTVSAISAKALPFYSGSNTVESVIGSALDLHFNDVNVTSIDRELEDQEGSDLGLASQRLLGSSAPVNIPGSLVRSSSLHSSSSLSTSPLSSLSQSLSQSFVSSTTAPHHQQPQPLKTEHSMLGTSASSHNSLGLNGVTGSIWDFVTGSFSPSPSPVLSSGTTPSLSSNTSGNELTRVRQELDDAKRKLKQWEESWQQVKQACDAWQKEAQEAKERANIADADKQLALQKKEEVENKLKRLKAQLAACLSTTLPYMKNYGDIEKISLPKLRSLQNRLHLDLETIDEVIFQLQSKKCIADAEVVLSASDYHNWMTEGVFLAVLSPFLAGQSAQTRWPRSQPGRGEAHLGAALPILLVFPVGVFLELKDQIPQSSIASNFLPCVTNVQQSKYNVCSKWQPGQKPDGKGMNPPPYMGQPAPVSNPVTVQTVYVQQPVVFYDRPVQMCCPSCNQMIVTRLSYDAGALTWLSCGGLCLLGCIAGCCLIPFCIDALKDVDHTCPNCSAVVGSYKQSENLKSVGTGGCGLQMLKVVVLKSRINQEERLEQHPLHFSFHDGKVLKLCPVRSEQTWALNIKRGILSVLQTSQASTASAVVEESEQQILSSKLECVQSIKDGVLVEAKCTESNLVTPFSQKGSGAKTQTQSSLKLFQVETETLYKKVGSEDLYVTSMLYEREQTEKEVTGGEVTELVWKLCLAHSTSFEMQLVLKAIGNAGLAAASLAPVLSLCASLKSNPIEIRLAAIHAFRRIPCSVRNAILIQLYQATSEDVEVRIAAYYIAMKCPHEELFKQVQETLLKETSSQVGSFVWSHLSQLLETDDPLKEHLRDSIPDEILSRDFDRETWKYSSYSDVTFHSVSEIIGWQLCSAMSYPDPVSGLVFPLTGPLRLAVTLTKQDKGLQQYIVEAAYNYIPQENSWIPNEAVLHFFIGTPKSDLKRDVGVDVNFSVPQKKFRIKFIQPKKKIEIDGKIEFSKNSRIGHLELIVDDRDVYYIKGMTDFQMLSGEQRYMTQLEVHLKHEASASWLSSQMEVNYGKHWDEINNKKKLLISQAFKNSSSSSLVSYFMEFTMQVLEKQVNYRTRLQHSHNSQVYLQSSTNFEVQYNDHVPFVAGLQWKDASRNGLKKWEVELFYKDQGNEKEGKVHIYTPAATYLQVKHELEATLKVNKEDLLSFLGRYQDKSSEADFRHLLHMDVTHSFQLEFPQAMGLSGELFSRQTKLAHFDYSVSVKAIINKNMSSQAQAALKSYGESHFNGSLYLHSNGRDMLMLEVDTNNENRKNARVIELRAFLHQTVLTNPESIHFQLMGKILPSRLLISSEMKLNENRLHMDFTGAREQKIGFVLSLNGKVQHTFAELNAIPHHLSLNGLLKCRNNVHDGNIKVMVNETLYGLHLRNRNVFGNTTIHSIIFAIFQNGSQAIPMEAKLKGHLELSREMKRGLASFQVDEKALSVDFSNIMSCGHSRVSGTFTHNISFFENAGLPLDGILTAMCDHGTRNHTVTVALQSGSESITAMFGGHRLSTEPPKSQLSVSLKHNISKMKKHGIPFIMEAAGYYENFTKKIAAGITTTVEMEQLKIEIEKKTTGSAMEISLSLHHDVGGLVDIVPCVLETPARVSLNASVFTSNFTAVIFGHVSFHDMFADLQLHATTNDQPHLEINFQHSLPLLQSLGIARENQVLVSAMRSDKYKGMFGIVLGSCSLTADGEVSLASNETDTEWVLTFRNKCISLEDLSIPTQSRLTGSIQKDKCQAEVLCVLETEGKTARLEVRAECKPKITLEIQFRHDLPQLTEIPRENKFSITARNQLKYHIGIGMKSGACELQMNGDFDPEKKFQWKMCIENKCQTIQDLGAPVKVDGSGYISLDKMNLDSQMLITVDESKLQGLLMLKVTDERQELDALLTHNIQAAADIGIPRRMLVDVVSEKTNNFYKRLTHFCVNSKQITEELSFVQKLDVVSLHYKLTHNIEALKTLQIEDRTELQAILNLEVIKSFSMKVHYGAHLMVLEGQIQEFETSTNITGNFHHTWPWLLQSRIPSSLQIDVVFQGKNTTQERYIHIAAGETSITYIINSYYVDHQVDIFCQSVHSSEALEASGYPKAINLILSLQKSDNKAKTICEVQYDDKDMTVTMDVDTDLQLYGIFEFMAEVKHSISLLHHLGLPFFLKMTIQEVLTENEIEGALRLTYEKSTNFSFIISRKKDQEGEELNIKVLQTHPFFLQYFPSAAELSSKVNYDMSEAKGKLYLRMEKRDFNATAKLTCTGTSYSNIIEIIQTMSQLKILPRQLVFMMDYQKGNRTRMLRHIALWDGKEIKVTGTYTGPFPKLPGGHDVQVELFHPLSIPFPWHARVNLYVKHSARNHRDDLTVVWNEKDQVSVSSSLKFGRDRMNYRATVAHPFNYTLKQLEVHSLSERRGRKYNQQLQLTGNGGQPADIRLTLEDKSKMNVTAWDGCVTLSSGQLQRVLSLEHLHACGSLERRLASFNEYLDLNWDDKKFKHNLTYERNQFLSPDKFQLEAVLENIFLTSCTKQKILGKIETNYSSCLDYYMSFEFCDLPNVIVFSGKHQLNKDDIILQSEGRFHLADHGRDEGLIGVSLKNRSTADVKNYSLEIELKAFEDISLGVTGTATSSSVQSQILVEGSIDQKEKVKVAASKGKECFQYYMGYLKGDLEEGMEVSACTDGQQMATVNTYLNINGERQENMGQMILRAVNGSLSFLAHGCGDPVLKAEVQQVAFLSEAAGWPSIALQKAAGFLHSVCRAAAQVWKQSGIRQILSSKLPLYLDKIQGIVQQMQNELQKPLATLKDAYYDVTLKPLDEVWQEKTEEYMKKIQAFLPRIVKDVWLMEPIQVALKVVKAGLDMTTQQMLRWAEATFARAVSKIRKPLLNLYSFSPRNCAVAVKLPVLPKAGHSLDLANITTYLIEEKLMRPLQDLYNINIVAEYYRFKRRMMESPFEYHAMLMGTKHLMTFDGKIYDLASKCSVLLAKDFVHNTFTVILNEETSNSRSLYVEMNQTVISIYPGLKISTMYNFPFMEETCQGLDQSLEKNTTNSRRDTNKIEVSNQKGVSVSCDFQYDLCTVTLAGWHHGISAGLFGTNDNEAGNEWLLPNHSFSNSVQEFTRSWQVNECSLIQKKAKPCPITAKQKVCKVFFEDSHSLLRNCFRVVDPEPFYSMCTYDTCDSPELKAACSLAAAFVHLCNRNFVPVEIPPQCLSQF</sequence>
<dbReference type="Pfam" id="PF10601">
    <property type="entry name" value="zf-LITAF-like"/>
    <property type="match status" value="1"/>
</dbReference>
<evidence type="ECO:0000313" key="15">
    <source>
        <dbReference type="EMBL" id="GAB0196401.1"/>
    </source>
</evidence>
<feature type="domain" description="Vitellogenin" evidence="12">
    <location>
        <begin position="337"/>
        <end position="1358"/>
    </location>
</feature>
<feature type="zinc finger region" description="C3H1-type" evidence="8">
    <location>
        <begin position="286"/>
        <end position="314"/>
    </location>
</feature>
<dbReference type="InterPro" id="IPR015816">
    <property type="entry name" value="Vitellinogen_b-sht_N"/>
</dbReference>
<dbReference type="PROSITE" id="PS51233">
    <property type="entry name" value="VWFD"/>
    <property type="match status" value="1"/>
</dbReference>
<protein>
    <recommendedName>
        <fullName evidence="17">RING-type E3 ubiquitin transferase</fullName>
    </recommendedName>
</protein>
<evidence type="ECO:0008006" key="17">
    <source>
        <dbReference type="Google" id="ProtNLM"/>
    </source>
</evidence>
<feature type="coiled-coil region" evidence="9">
    <location>
        <begin position="654"/>
        <end position="730"/>
    </location>
</feature>
<evidence type="ECO:0000259" key="13">
    <source>
        <dbReference type="PROSITE" id="PS51233"/>
    </source>
</evidence>
<keyword evidence="9" id="KW-0175">Coiled coil</keyword>
<feature type="zinc finger region" description="C3H1-type" evidence="8">
    <location>
        <begin position="116"/>
        <end position="146"/>
    </location>
</feature>
<feature type="domain" description="LITAF" evidence="14">
    <location>
        <begin position="904"/>
        <end position="988"/>
    </location>
</feature>
<feature type="domain" description="C3H1-type" evidence="11">
    <location>
        <begin position="76"/>
        <end position="105"/>
    </location>
</feature>
<keyword evidence="3" id="KW-0732">Signal</keyword>
<reference evidence="15 16" key="1">
    <citation type="submission" date="2024-06" db="EMBL/GenBank/DDBJ databases">
        <title>The draft genome of Grus japonensis, version 3.</title>
        <authorList>
            <person name="Nabeshima K."/>
            <person name="Suzuki S."/>
            <person name="Onuma M."/>
        </authorList>
    </citation>
    <scope>NUCLEOTIDE SEQUENCE [LARGE SCALE GENOMIC DNA]</scope>
    <source>
        <strain evidence="15 16">451A</strain>
    </source>
</reference>
<dbReference type="Proteomes" id="UP001623348">
    <property type="component" value="Unassembled WGS sequence"/>
</dbReference>
<dbReference type="Pfam" id="PF18384">
    <property type="entry name" value="zf_CCCH_5"/>
    <property type="match status" value="1"/>
</dbReference>
<feature type="zinc finger region" description="C3H1-type" evidence="8">
    <location>
        <begin position="244"/>
        <end position="278"/>
    </location>
</feature>
<dbReference type="EMBL" id="BAAFJT010000015">
    <property type="protein sequence ID" value="GAB0196401.1"/>
    <property type="molecule type" value="Genomic_DNA"/>
</dbReference>
<feature type="region of interest" description="Disordered" evidence="10">
    <location>
        <begin position="355"/>
        <end position="386"/>
    </location>
</feature>
<feature type="domain" description="C3H1-type" evidence="11">
    <location>
        <begin position="116"/>
        <end position="146"/>
    </location>
</feature>
<evidence type="ECO:0000256" key="3">
    <source>
        <dbReference type="ARBA" id="ARBA00022729"/>
    </source>
</evidence>
<dbReference type="InterPro" id="IPR011030">
    <property type="entry name" value="Lipovitellin_superhlx_dom"/>
</dbReference>
<dbReference type="InterPro" id="IPR057296">
    <property type="entry name" value="UNK_Znf_5"/>
</dbReference>
<dbReference type="InterPro" id="IPR036855">
    <property type="entry name" value="Znf_CCCH_sf"/>
</dbReference>
<dbReference type="SMART" id="SM00216">
    <property type="entry name" value="VWD"/>
    <property type="match status" value="1"/>
</dbReference>
<dbReference type="GO" id="GO:0008270">
    <property type="term" value="F:zinc ion binding"/>
    <property type="evidence" value="ECO:0007669"/>
    <property type="project" value="UniProtKB-KW"/>
</dbReference>
<feature type="compositionally biased region" description="Polar residues" evidence="10">
    <location>
        <begin position="584"/>
        <end position="594"/>
    </location>
</feature>
<evidence type="ECO:0000259" key="11">
    <source>
        <dbReference type="PROSITE" id="PS50103"/>
    </source>
</evidence>
<dbReference type="SUPFAM" id="SSF48431">
    <property type="entry name" value="Lipovitellin-phosvitin complex, superhelical domain"/>
    <property type="match status" value="1"/>
</dbReference>
<evidence type="ECO:0000256" key="6">
    <source>
        <dbReference type="ARBA" id="ARBA00022833"/>
    </source>
</evidence>
<feature type="region of interest" description="Disordered" evidence="10">
    <location>
        <begin position="632"/>
        <end position="652"/>
    </location>
</feature>
<keyword evidence="4" id="KW-0677">Repeat</keyword>
<dbReference type="Pfam" id="PF21013">
    <property type="entry name" value="LOC400499"/>
    <property type="match status" value="1"/>
</dbReference>
<dbReference type="SMART" id="SM00714">
    <property type="entry name" value="LITAF"/>
    <property type="match status" value="1"/>
</dbReference>
<keyword evidence="5 8" id="KW-0863">Zinc-finger</keyword>
<evidence type="ECO:0000256" key="9">
    <source>
        <dbReference type="SAM" id="Coils"/>
    </source>
</evidence>
<feature type="region of interest" description="Disordered" evidence="10">
    <location>
        <begin position="404"/>
        <end position="444"/>
    </location>
</feature>
<dbReference type="Pfam" id="PF08742">
    <property type="entry name" value="C8"/>
    <property type="match status" value="1"/>
</dbReference>
<dbReference type="InterPro" id="IPR000571">
    <property type="entry name" value="Znf_CCCH"/>
</dbReference>
<feature type="zinc finger region" description="C3H1-type" evidence="8">
    <location>
        <begin position="76"/>
        <end position="105"/>
    </location>
</feature>
<organism evidence="15 16">
    <name type="scientific">Grus japonensis</name>
    <name type="common">Japanese crane</name>
    <name type="synonym">Red-crowned crane</name>
    <dbReference type="NCBI Taxonomy" id="30415"/>
    <lineage>
        <taxon>Eukaryota</taxon>
        <taxon>Metazoa</taxon>
        <taxon>Chordata</taxon>
        <taxon>Craniata</taxon>
        <taxon>Vertebrata</taxon>
        <taxon>Euteleostomi</taxon>
        <taxon>Archelosauria</taxon>
        <taxon>Archosauria</taxon>
        <taxon>Dinosauria</taxon>
        <taxon>Saurischia</taxon>
        <taxon>Theropoda</taxon>
        <taxon>Coelurosauria</taxon>
        <taxon>Aves</taxon>
        <taxon>Neognathae</taxon>
        <taxon>Neoaves</taxon>
        <taxon>Gruiformes</taxon>
        <taxon>Gruidae</taxon>
        <taxon>Grus</taxon>
    </lineage>
</organism>
<evidence type="ECO:0000259" key="14">
    <source>
        <dbReference type="PROSITE" id="PS51837"/>
    </source>
</evidence>
<dbReference type="InterPro" id="IPR057295">
    <property type="entry name" value="UNK_Znf_4"/>
</dbReference>
<accession>A0ABC9XGD1</accession>
<evidence type="ECO:0000256" key="10">
    <source>
        <dbReference type="SAM" id="MobiDB-lite"/>
    </source>
</evidence>
<evidence type="ECO:0000256" key="4">
    <source>
        <dbReference type="ARBA" id="ARBA00022737"/>
    </source>
</evidence>
<evidence type="ECO:0000313" key="16">
    <source>
        <dbReference type="Proteomes" id="UP001623348"/>
    </source>
</evidence>
<dbReference type="InterPro" id="IPR015819">
    <property type="entry name" value="Lipid_transp_b-sht_shell"/>
</dbReference>
<evidence type="ECO:0000259" key="12">
    <source>
        <dbReference type="PROSITE" id="PS51211"/>
    </source>
</evidence>
<dbReference type="Gene3D" id="2.30.230.10">
    <property type="entry name" value="Lipovitellin, beta-sheet shell regions, chain A"/>
    <property type="match status" value="1"/>
</dbReference>
<comment type="caution">
    <text evidence="15">The sequence shown here is derived from an EMBL/GenBank/DDBJ whole genome shotgun (WGS) entry which is preliminary data.</text>
</comment>
<evidence type="ECO:0000256" key="1">
    <source>
        <dbReference type="ARBA" id="ARBA00008808"/>
    </source>
</evidence>
<dbReference type="PROSITE" id="PS51211">
    <property type="entry name" value="VITELLOGENIN"/>
    <property type="match status" value="1"/>
</dbReference>
<dbReference type="Pfam" id="PF00642">
    <property type="entry name" value="zf-CCCH"/>
    <property type="match status" value="1"/>
</dbReference>
<dbReference type="InterPro" id="IPR040594">
    <property type="entry name" value="UNK_Znf_1"/>
</dbReference>
<dbReference type="PANTHER" id="PTHR37860:SF2">
    <property type="entry name" value="VITELLOGENIN DOMAIN-CONTAINING PROTEIN"/>
    <property type="match status" value="1"/>
</dbReference>
<dbReference type="Pfam" id="PF25427">
    <property type="entry name" value="zf-CCCH_UNK"/>
    <property type="match status" value="1"/>
</dbReference>
<comment type="similarity">
    <text evidence="1">Belongs to the unkempt family.</text>
</comment>
<evidence type="ECO:0000256" key="8">
    <source>
        <dbReference type="PROSITE-ProRule" id="PRU00723"/>
    </source>
</evidence>
<comment type="caution">
    <text evidence="7">Lacks conserved residue(s) required for the propagation of feature annotation.</text>
</comment>
<feature type="domain" description="C3H1-type" evidence="11">
    <location>
        <begin position="244"/>
        <end position="278"/>
    </location>
</feature>
<dbReference type="PROSITE" id="PS50103">
    <property type="entry name" value="ZF_C3H1"/>
    <property type="match status" value="4"/>
</dbReference>
<dbReference type="Gene3D" id="1.25.10.20">
    <property type="entry name" value="Vitellinogen, superhelical"/>
    <property type="match status" value="1"/>
</dbReference>
<feature type="domain" description="C3H1-type" evidence="11">
    <location>
        <begin position="286"/>
        <end position="314"/>
    </location>
</feature>
<dbReference type="SUPFAM" id="SSF90229">
    <property type="entry name" value="CCCH zinc finger"/>
    <property type="match status" value="1"/>
</dbReference>
<keyword evidence="16" id="KW-1185">Reference proteome</keyword>
<dbReference type="Pfam" id="PF23035">
    <property type="entry name" value="zf-CCCH_UNK-like_4th"/>
    <property type="match status" value="1"/>
</dbReference>
<gene>
    <name evidence="15" type="ORF">GRJ2_002105400</name>
</gene>
<name>A0ABC9XGD1_GRUJA</name>
<evidence type="ECO:0000256" key="2">
    <source>
        <dbReference type="ARBA" id="ARBA00022723"/>
    </source>
</evidence>
<feature type="region of interest" description="Disordered" evidence="10">
    <location>
        <begin position="1"/>
        <end position="23"/>
    </location>
</feature>
<dbReference type="InterPro" id="IPR048484">
    <property type="entry name" value="LOC400499-like"/>
</dbReference>
<dbReference type="InterPro" id="IPR001846">
    <property type="entry name" value="VWF_type-D"/>
</dbReference>
<dbReference type="Pfam" id="PF01347">
    <property type="entry name" value="Vitellogenin_N"/>
    <property type="match status" value="2"/>
</dbReference>
<proteinExistence type="inferred from homology"/>
<dbReference type="Pfam" id="PF23261">
    <property type="entry name" value="zf-CCCH_11"/>
    <property type="match status" value="1"/>
</dbReference>